<reference evidence="3" key="1">
    <citation type="submission" date="2021-04" db="EMBL/GenBank/DDBJ databases">
        <authorList>
            <person name="Tunstrom K."/>
        </authorList>
    </citation>
    <scope>NUCLEOTIDE SEQUENCE</scope>
</reference>
<sequence>MNDLLQKHGCSNVFTVPEGLKELMSDITREVLREQPKNICDFVSNYLSALLITREHGVMAVRILEDLCDCRPTVSEHLIQLGLEKDTATSLAQVIKDEIENFEQKKEKEKIREASILKKILSRAQLDEEMAAKVCQIARNAYKDYWYKKKLMEQGVTMRAEEPWEVAAERTLALYKKTKPSLNELHRATERIQAAYRGYYIRRNLLKHLKPKKRGSKKALGAPLDIAGSREIDLGPVTVSLMKYDTLIHPTTLE</sequence>
<keyword evidence="1" id="KW-0175">Coiled coil</keyword>
<dbReference type="Pfam" id="PF02197">
    <property type="entry name" value="RIIa"/>
    <property type="match status" value="1"/>
</dbReference>
<proteinExistence type="predicted"/>
<keyword evidence="4" id="KW-1185">Reference proteome</keyword>
<dbReference type="SMART" id="SM00394">
    <property type="entry name" value="RIIa"/>
    <property type="match status" value="1"/>
</dbReference>
<protein>
    <submittedName>
        <fullName evidence="3">(apollo) hypothetical protein</fullName>
    </submittedName>
</protein>
<dbReference type="InterPro" id="IPR003117">
    <property type="entry name" value="cAMP_dep_PK_reg_su_I/II_a/b"/>
</dbReference>
<dbReference type="PANTHER" id="PTHR10699:SF11">
    <property type="entry name" value="IGLOO, ISOFORM A"/>
    <property type="match status" value="1"/>
</dbReference>
<evidence type="ECO:0000313" key="4">
    <source>
        <dbReference type="Proteomes" id="UP000691718"/>
    </source>
</evidence>
<dbReference type="PANTHER" id="PTHR10699">
    <property type="entry name" value="NEUROMODULIN"/>
    <property type="match status" value="1"/>
</dbReference>
<dbReference type="AlphaFoldDB" id="A0A8S3WEG6"/>
<dbReference type="CDD" id="cd12084">
    <property type="entry name" value="DD_RII_PKA-like"/>
    <property type="match status" value="1"/>
</dbReference>
<feature type="domain" description="RIIa" evidence="2">
    <location>
        <begin position="18"/>
        <end position="55"/>
    </location>
</feature>
<name>A0A8S3WEG6_PARAO</name>
<feature type="coiled-coil region" evidence="1">
    <location>
        <begin position="85"/>
        <end position="112"/>
    </location>
</feature>
<dbReference type="PROSITE" id="PS50096">
    <property type="entry name" value="IQ"/>
    <property type="match status" value="1"/>
</dbReference>
<dbReference type="GO" id="GO:0005516">
    <property type="term" value="F:calmodulin binding"/>
    <property type="evidence" value="ECO:0007669"/>
    <property type="project" value="TreeGrafter"/>
</dbReference>
<dbReference type="Proteomes" id="UP000691718">
    <property type="component" value="Unassembled WGS sequence"/>
</dbReference>
<gene>
    <name evidence="3" type="ORF">PAPOLLO_LOCUS5318</name>
</gene>
<dbReference type="EMBL" id="CAJQZP010000301">
    <property type="protein sequence ID" value="CAG4955526.1"/>
    <property type="molecule type" value="Genomic_DNA"/>
</dbReference>
<evidence type="ECO:0000313" key="3">
    <source>
        <dbReference type="EMBL" id="CAG4955526.1"/>
    </source>
</evidence>
<evidence type="ECO:0000256" key="1">
    <source>
        <dbReference type="SAM" id="Coils"/>
    </source>
</evidence>
<comment type="caution">
    <text evidence="3">The sequence shown here is derived from an EMBL/GenBank/DDBJ whole genome shotgun (WGS) entry which is preliminary data.</text>
</comment>
<evidence type="ECO:0000259" key="2">
    <source>
        <dbReference type="SMART" id="SM00394"/>
    </source>
</evidence>
<accession>A0A8S3WEG6</accession>
<dbReference type="OrthoDB" id="26525at2759"/>
<organism evidence="3 4">
    <name type="scientific">Parnassius apollo</name>
    <name type="common">Apollo butterfly</name>
    <name type="synonym">Papilio apollo</name>
    <dbReference type="NCBI Taxonomy" id="110799"/>
    <lineage>
        <taxon>Eukaryota</taxon>
        <taxon>Metazoa</taxon>
        <taxon>Ecdysozoa</taxon>
        <taxon>Arthropoda</taxon>
        <taxon>Hexapoda</taxon>
        <taxon>Insecta</taxon>
        <taxon>Pterygota</taxon>
        <taxon>Neoptera</taxon>
        <taxon>Endopterygota</taxon>
        <taxon>Lepidoptera</taxon>
        <taxon>Glossata</taxon>
        <taxon>Ditrysia</taxon>
        <taxon>Papilionoidea</taxon>
        <taxon>Papilionidae</taxon>
        <taxon>Parnassiinae</taxon>
        <taxon>Parnassini</taxon>
        <taxon>Parnassius</taxon>
        <taxon>Parnassius</taxon>
    </lineage>
</organism>